<protein>
    <submittedName>
        <fullName evidence="3">Uncharacterized protein</fullName>
    </submittedName>
</protein>
<sequence>MSSHLLVPEIFMACLLIPLGSSLYTYSVVAPILAAVETSPTPTLTHHHPSKSISNHNNNNPIPLLTTTQYPPRHPGLTTALTIRLTKALLLSLSPLPPLQPASPTSISTWFLYNALLETLLSIPYISLIHTIVTSSTTTTPSKTTNLPHPQSLPQILQTNSIPPRHPHQPKLLPPPIPPPRAREKPRPEPRIESLDRGTRLRSDVFRGRGAGKSGFREGEVL</sequence>
<dbReference type="STRING" id="1448320.A0A319DJ87"/>
<proteinExistence type="predicted"/>
<dbReference type="AlphaFoldDB" id="A0A319DJ87"/>
<evidence type="ECO:0000256" key="1">
    <source>
        <dbReference type="SAM" id="MobiDB-lite"/>
    </source>
</evidence>
<feature type="signal peptide" evidence="2">
    <location>
        <begin position="1"/>
        <end position="22"/>
    </location>
</feature>
<evidence type="ECO:0000313" key="3">
    <source>
        <dbReference type="EMBL" id="PYH97595.1"/>
    </source>
</evidence>
<reference evidence="3 4" key="1">
    <citation type="submission" date="2018-02" db="EMBL/GenBank/DDBJ databases">
        <title>The genomes of Aspergillus section Nigri reveals drivers in fungal speciation.</title>
        <authorList>
            <consortium name="DOE Joint Genome Institute"/>
            <person name="Vesth T.C."/>
            <person name="Nybo J."/>
            <person name="Theobald S."/>
            <person name="Brandl J."/>
            <person name="Frisvad J.C."/>
            <person name="Nielsen K.F."/>
            <person name="Lyhne E.K."/>
            <person name="Kogle M.E."/>
            <person name="Kuo A."/>
            <person name="Riley R."/>
            <person name="Clum A."/>
            <person name="Nolan M."/>
            <person name="Lipzen A."/>
            <person name="Salamov A."/>
            <person name="Henrissat B."/>
            <person name="Wiebenga A."/>
            <person name="De vries R.P."/>
            <person name="Grigoriev I.V."/>
            <person name="Mortensen U.H."/>
            <person name="Andersen M.R."/>
            <person name="Baker S.E."/>
        </authorList>
    </citation>
    <scope>NUCLEOTIDE SEQUENCE [LARGE SCALE GENOMIC DNA]</scope>
    <source>
        <strain evidence="3 4">CBS 707.79</strain>
    </source>
</reference>
<feature type="compositionally biased region" description="Polar residues" evidence="1">
    <location>
        <begin position="146"/>
        <end position="162"/>
    </location>
</feature>
<dbReference type="Proteomes" id="UP000247810">
    <property type="component" value="Unassembled WGS sequence"/>
</dbReference>
<feature type="compositionally biased region" description="Low complexity" evidence="1">
    <location>
        <begin position="136"/>
        <end position="145"/>
    </location>
</feature>
<accession>A0A319DJ87</accession>
<gene>
    <name evidence="3" type="ORF">BO71DRAFT_426924</name>
</gene>
<keyword evidence="4" id="KW-1185">Reference proteome</keyword>
<name>A0A319DJ87_9EURO</name>
<dbReference type="VEuPathDB" id="FungiDB:BO71DRAFT_426924"/>
<feature type="chain" id="PRO_5016415106" evidence="2">
    <location>
        <begin position="23"/>
        <end position="222"/>
    </location>
</feature>
<dbReference type="EMBL" id="KZ825822">
    <property type="protein sequence ID" value="PYH97595.1"/>
    <property type="molecule type" value="Genomic_DNA"/>
</dbReference>
<keyword evidence="2" id="KW-0732">Signal</keyword>
<evidence type="ECO:0000313" key="4">
    <source>
        <dbReference type="Proteomes" id="UP000247810"/>
    </source>
</evidence>
<feature type="region of interest" description="Disordered" evidence="1">
    <location>
        <begin position="136"/>
        <end position="222"/>
    </location>
</feature>
<evidence type="ECO:0000256" key="2">
    <source>
        <dbReference type="SAM" id="SignalP"/>
    </source>
</evidence>
<organism evidence="3 4">
    <name type="scientific">Aspergillus ellipticus CBS 707.79</name>
    <dbReference type="NCBI Taxonomy" id="1448320"/>
    <lineage>
        <taxon>Eukaryota</taxon>
        <taxon>Fungi</taxon>
        <taxon>Dikarya</taxon>
        <taxon>Ascomycota</taxon>
        <taxon>Pezizomycotina</taxon>
        <taxon>Eurotiomycetes</taxon>
        <taxon>Eurotiomycetidae</taxon>
        <taxon>Eurotiales</taxon>
        <taxon>Aspergillaceae</taxon>
        <taxon>Aspergillus</taxon>
        <taxon>Aspergillus subgen. Circumdati</taxon>
    </lineage>
</organism>
<feature type="compositionally biased region" description="Basic and acidic residues" evidence="1">
    <location>
        <begin position="181"/>
        <end position="207"/>
    </location>
</feature>